<protein>
    <submittedName>
        <fullName evidence="1">Uncharacterized protein</fullName>
    </submittedName>
</protein>
<sequence length="88" mass="9942">MASFWEYIAELGDDVQPVKAGRLVRLSHLTEDEQREFADAWPRIGTQRRRQIVSQLVELAEDNVDLDFDVVLIVCLSDADAAVRADAI</sequence>
<dbReference type="AlphaFoldDB" id="X0VEK3"/>
<reference evidence="1" key="1">
    <citation type="journal article" date="2014" name="Front. Microbiol.">
        <title>High frequency of phylogenetically diverse reductive dehalogenase-homologous genes in deep subseafloor sedimentary metagenomes.</title>
        <authorList>
            <person name="Kawai M."/>
            <person name="Futagami T."/>
            <person name="Toyoda A."/>
            <person name="Takaki Y."/>
            <person name="Nishi S."/>
            <person name="Hori S."/>
            <person name="Arai W."/>
            <person name="Tsubouchi T."/>
            <person name="Morono Y."/>
            <person name="Uchiyama I."/>
            <person name="Ito T."/>
            <person name="Fujiyama A."/>
            <person name="Inagaki F."/>
            <person name="Takami H."/>
        </authorList>
    </citation>
    <scope>NUCLEOTIDE SEQUENCE</scope>
    <source>
        <strain evidence="1">Expedition CK06-06</strain>
    </source>
</reference>
<comment type="caution">
    <text evidence="1">The sequence shown here is derived from an EMBL/GenBank/DDBJ whole genome shotgun (WGS) entry which is preliminary data.</text>
</comment>
<accession>X0VEK3</accession>
<gene>
    <name evidence="1" type="ORF">S01H1_52507</name>
</gene>
<proteinExistence type="predicted"/>
<organism evidence="1">
    <name type="scientific">marine sediment metagenome</name>
    <dbReference type="NCBI Taxonomy" id="412755"/>
    <lineage>
        <taxon>unclassified sequences</taxon>
        <taxon>metagenomes</taxon>
        <taxon>ecological metagenomes</taxon>
    </lineage>
</organism>
<dbReference type="EMBL" id="BARS01033940">
    <property type="protein sequence ID" value="GAG16644.1"/>
    <property type="molecule type" value="Genomic_DNA"/>
</dbReference>
<evidence type="ECO:0000313" key="1">
    <source>
        <dbReference type="EMBL" id="GAG16644.1"/>
    </source>
</evidence>
<feature type="non-terminal residue" evidence="1">
    <location>
        <position position="88"/>
    </location>
</feature>
<name>X0VEK3_9ZZZZ</name>